<accession>A0A4Y2BQY1</accession>
<dbReference type="EMBL" id="BGPR01000104">
    <property type="protein sequence ID" value="GBL94621.1"/>
    <property type="molecule type" value="Genomic_DNA"/>
</dbReference>
<dbReference type="Pfam" id="PF00075">
    <property type="entry name" value="RNase_H"/>
    <property type="match status" value="1"/>
</dbReference>
<dbReference type="SUPFAM" id="SSF56219">
    <property type="entry name" value="DNase I-like"/>
    <property type="match status" value="1"/>
</dbReference>
<comment type="caution">
    <text evidence="3">The sequence shown here is derived from an EMBL/GenBank/DDBJ whole genome shotgun (WGS) entry which is preliminary data.</text>
</comment>
<dbReference type="CDD" id="cd09276">
    <property type="entry name" value="Rnase_HI_RT_non_LTR"/>
    <property type="match status" value="1"/>
</dbReference>
<evidence type="ECO:0000259" key="2">
    <source>
        <dbReference type="PROSITE" id="PS50879"/>
    </source>
</evidence>
<dbReference type="SUPFAM" id="SSF53098">
    <property type="entry name" value="Ribonuclease H-like"/>
    <property type="match status" value="1"/>
</dbReference>
<keyword evidence="3" id="KW-0808">Transferase</keyword>
<evidence type="ECO:0000259" key="1">
    <source>
        <dbReference type="PROSITE" id="PS50878"/>
    </source>
</evidence>
<dbReference type="PANTHER" id="PTHR33481">
    <property type="entry name" value="REVERSE TRANSCRIPTASE"/>
    <property type="match status" value="1"/>
</dbReference>
<evidence type="ECO:0000313" key="4">
    <source>
        <dbReference type="Proteomes" id="UP000499080"/>
    </source>
</evidence>
<sequence>MAFVSWNCHGFRNKSSELKDIINSYKPACISLQETYIRDNDTVKIRDYSIFHNTSSSTRASGGVALAVANDIPSSCLHLNTNLQAVAVLDDNLHNSDHFPLIITDNRHNSANHYYSPKYVYNAADWQKFSSLADITSAIIDNRKVDEALENIISIIKTAADASIPLAKGTRRRQYKPWWNDLCQQAYKAQQKAWNTFRRYPTTANLIKFQKSKADSRRIQRQSQRLSWRKYISTITSSTSSKELWQKVKKACGNVPSHSISTLTHNDQTISSPKEIADTIASSLAQISSSRNYPDHFLAHKLKEEKTKLNFNTQSDLPYNNSFTLLEFHAFLQFTTLHLDPITLSGFRKGRCTLDNLLSLETDIRLAFLQKKHLVAIFFDIEKAYDRTWRHGILSYLYAFGLRGNLPIFIRNFLRLRKFRVRVGFEFSDSYIQEEGVPQGSVLSVSLFIIKINNILHQLPSFVKGHLYVDDLYTSCTGNHISFIEQQLQTAVQKIKHWSDFNGFNFSASKSSGVHFCRKRGLHLDPEIEMDGRIIQIENQVRFLGILFDRKLTFLSHVKCLRKRCERALNILKVLSNTSWGADRLSLQRIYRATILSKLDYGSAIYGSARNSVLKKLDPIHHSALRLCSGAFRTSPTSSLYVDCYEPPLEIRRQMLSLHYYLRISSNTRHPCHGFQLRPFLHRLQQARPSSVPTFFTRMHNHMKYFNLHEVPISLQPSFLPPWKDSEFKYLNPFGSFDKLNTSDTIFQQLFADHRLRFHDFVPIYTDGSKLSSRVSFAVVFPKSVSAFTLLPFCSIFTAEITAVFHALKQILKCPIGKYAIYTDSLSVLQALNSLHCKSHPLVFSVLDLYEKLISQGFSLVFCWVPSHVGIAGNEQADSNARSATHFSHEPVPVCDLKKHIKSCLQMKWQIHWDQELNNKLHSIKPIIENWSEDVNRKRSTILTRLRIGHTRFTHRHLLLGEPAPTCPHCSCTMSVKHILIECKHFKIHRLRFFNTSSPTLTTMIGRHPHIYLFEFLKITGFYPHI</sequence>
<dbReference type="OrthoDB" id="6433748at2759"/>
<dbReference type="Pfam" id="PF00078">
    <property type="entry name" value="RVT_1"/>
    <property type="match status" value="1"/>
</dbReference>
<feature type="domain" description="RNase H type-1" evidence="2">
    <location>
        <begin position="758"/>
        <end position="886"/>
    </location>
</feature>
<dbReference type="Proteomes" id="UP000499080">
    <property type="component" value="Unassembled WGS sequence"/>
</dbReference>
<dbReference type="Gene3D" id="3.30.420.10">
    <property type="entry name" value="Ribonuclease H-like superfamily/Ribonuclease H"/>
    <property type="match status" value="1"/>
</dbReference>
<dbReference type="AlphaFoldDB" id="A0A4Y2BQY1"/>
<dbReference type="PANTHER" id="PTHR33481:SF1">
    <property type="entry name" value="ENDONUCLEASE_EXONUCLEASE_PHOSPHATASE DOMAIN-CONTAINING PROTEIN-RELATED"/>
    <property type="match status" value="1"/>
</dbReference>
<dbReference type="GO" id="GO:0004523">
    <property type="term" value="F:RNA-DNA hybrid ribonuclease activity"/>
    <property type="evidence" value="ECO:0007669"/>
    <property type="project" value="InterPro"/>
</dbReference>
<dbReference type="GO" id="GO:0003964">
    <property type="term" value="F:RNA-directed DNA polymerase activity"/>
    <property type="evidence" value="ECO:0007669"/>
    <property type="project" value="UniProtKB-KW"/>
</dbReference>
<dbReference type="InterPro" id="IPR002156">
    <property type="entry name" value="RNaseH_domain"/>
</dbReference>
<dbReference type="InterPro" id="IPR012337">
    <property type="entry name" value="RNaseH-like_sf"/>
</dbReference>
<dbReference type="CDD" id="cd01650">
    <property type="entry name" value="RT_nLTR_like"/>
    <property type="match status" value="1"/>
</dbReference>
<evidence type="ECO:0000313" key="3">
    <source>
        <dbReference type="EMBL" id="GBL94621.1"/>
    </source>
</evidence>
<dbReference type="InterPro" id="IPR000477">
    <property type="entry name" value="RT_dom"/>
</dbReference>
<feature type="domain" description="Reverse transcriptase" evidence="1">
    <location>
        <begin position="188"/>
        <end position="548"/>
    </location>
</feature>
<reference evidence="3 4" key="1">
    <citation type="journal article" date="2019" name="Sci. Rep.">
        <title>Orb-weaving spider Araneus ventricosus genome elucidates the spidroin gene catalogue.</title>
        <authorList>
            <person name="Kono N."/>
            <person name="Nakamura H."/>
            <person name="Ohtoshi R."/>
            <person name="Moran D.A.P."/>
            <person name="Shinohara A."/>
            <person name="Yoshida Y."/>
            <person name="Fujiwara M."/>
            <person name="Mori M."/>
            <person name="Tomita M."/>
            <person name="Arakawa K."/>
        </authorList>
    </citation>
    <scope>NUCLEOTIDE SEQUENCE [LARGE SCALE GENOMIC DNA]</scope>
</reference>
<protein>
    <submittedName>
        <fullName evidence="3">Putative RNA-directed DNA polymerase from transposon BS</fullName>
    </submittedName>
</protein>
<dbReference type="InterPro" id="IPR005135">
    <property type="entry name" value="Endo/exonuclease/phosphatase"/>
</dbReference>
<dbReference type="InterPro" id="IPR036691">
    <property type="entry name" value="Endo/exonu/phosph_ase_sf"/>
</dbReference>
<gene>
    <name evidence="3" type="primary">RTase_489</name>
    <name evidence="3" type="ORF">AVEN_83947_1</name>
</gene>
<dbReference type="InterPro" id="IPR036397">
    <property type="entry name" value="RNaseH_sf"/>
</dbReference>
<dbReference type="PROSITE" id="PS50879">
    <property type="entry name" value="RNASE_H_1"/>
    <property type="match status" value="1"/>
</dbReference>
<keyword evidence="3" id="KW-0548">Nucleotidyltransferase</keyword>
<proteinExistence type="predicted"/>
<organism evidence="3 4">
    <name type="scientific">Araneus ventricosus</name>
    <name type="common">Orbweaver spider</name>
    <name type="synonym">Epeira ventricosa</name>
    <dbReference type="NCBI Taxonomy" id="182803"/>
    <lineage>
        <taxon>Eukaryota</taxon>
        <taxon>Metazoa</taxon>
        <taxon>Ecdysozoa</taxon>
        <taxon>Arthropoda</taxon>
        <taxon>Chelicerata</taxon>
        <taxon>Arachnida</taxon>
        <taxon>Araneae</taxon>
        <taxon>Araneomorphae</taxon>
        <taxon>Entelegynae</taxon>
        <taxon>Araneoidea</taxon>
        <taxon>Araneidae</taxon>
        <taxon>Araneus</taxon>
    </lineage>
</organism>
<keyword evidence="4" id="KW-1185">Reference proteome</keyword>
<dbReference type="PROSITE" id="PS50878">
    <property type="entry name" value="RT_POL"/>
    <property type="match status" value="1"/>
</dbReference>
<name>A0A4Y2BQY1_ARAVE</name>
<keyword evidence="3" id="KW-0695">RNA-directed DNA polymerase</keyword>
<dbReference type="Gene3D" id="3.60.10.10">
    <property type="entry name" value="Endonuclease/exonuclease/phosphatase"/>
    <property type="match status" value="1"/>
</dbReference>
<dbReference type="GO" id="GO:0003676">
    <property type="term" value="F:nucleic acid binding"/>
    <property type="evidence" value="ECO:0007669"/>
    <property type="project" value="InterPro"/>
</dbReference>
<dbReference type="Pfam" id="PF03372">
    <property type="entry name" value="Exo_endo_phos"/>
    <property type="match status" value="1"/>
</dbReference>